<evidence type="ECO:0000256" key="2">
    <source>
        <dbReference type="SAM" id="Coils"/>
    </source>
</evidence>
<dbReference type="EMBL" id="SCFR01000012">
    <property type="protein sequence ID" value="TFF66138.1"/>
    <property type="molecule type" value="Genomic_DNA"/>
</dbReference>
<dbReference type="Gene3D" id="2.70.70.10">
    <property type="entry name" value="Glucose Permease (Domain IIA)"/>
    <property type="match status" value="1"/>
</dbReference>
<dbReference type="PANTHER" id="PTHR21666:SF270">
    <property type="entry name" value="MUREIN HYDROLASE ACTIVATOR ENVC"/>
    <property type="match status" value="1"/>
</dbReference>
<name>A0A4R9C183_9FIRM</name>
<dbReference type="AlphaFoldDB" id="A0A4R9C183"/>
<evidence type="ECO:0000313" key="5">
    <source>
        <dbReference type="EMBL" id="TFF66138.1"/>
    </source>
</evidence>
<keyword evidence="1" id="KW-0732">Signal</keyword>
<evidence type="ECO:0000259" key="4">
    <source>
        <dbReference type="Pfam" id="PF24568"/>
    </source>
</evidence>
<feature type="non-terminal residue" evidence="5">
    <location>
        <position position="1"/>
    </location>
</feature>
<gene>
    <name evidence="5" type="ORF">EQF91_04340</name>
</gene>
<proteinExistence type="predicted"/>
<keyword evidence="6" id="KW-1185">Reference proteome</keyword>
<dbReference type="InterPro" id="IPR050570">
    <property type="entry name" value="Cell_wall_metabolism_enzyme"/>
</dbReference>
<evidence type="ECO:0000313" key="6">
    <source>
        <dbReference type="Proteomes" id="UP000297454"/>
    </source>
</evidence>
<dbReference type="InterPro" id="IPR016047">
    <property type="entry name" value="M23ase_b-sheet_dom"/>
</dbReference>
<protein>
    <submittedName>
        <fullName evidence="5">Uncharacterized protein</fullName>
    </submittedName>
</protein>
<dbReference type="Pfam" id="PF01551">
    <property type="entry name" value="Peptidase_M23"/>
    <property type="match status" value="1"/>
</dbReference>
<dbReference type="SUPFAM" id="SSF51261">
    <property type="entry name" value="Duplicated hybrid motif"/>
    <property type="match status" value="1"/>
</dbReference>
<feature type="coiled-coil region" evidence="2">
    <location>
        <begin position="8"/>
        <end position="84"/>
    </location>
</feature>
<dbReference type="GO" id="GO:0004222">
    <property type="term" value="F:metalloendopeptidase activity"/>
    <property type="evidence" value="ECO:0007669"/>
    <property type="project" value="TreeGrafter"/>
</dbReference>
<feature type="coiled-coil region" evidence="2">
    <location>
        <begin position="138"/>
        <end position="265"/>
    </location>
</feature>
<feature type="domain" description="Peptidoglycan hydrolase PcsB coiled-coil" evidence="4">
    <location>
        <begin position="79"/>
        <end position="149"/>
    </location>
</feature>
<dbReference type="CDD" id="cd12797">
    <property type="entry name" value="M23_peptidase"/>
    <property type="match status" value="1"/>
</dbReference>
<reference evidence="5 6" key="1">
    <citation type="submission" date="2019-01" db="EMBL/GenBank/DDBJ databases">
        <title>Draft Genome Sequences of Helcococcus ovis Strains Isolated from the Uterus and Vagina of Dairy Cows with Metritis.</title>
        <authorList>
            <person name="Cunha F."/>
            <person name="Jeon S.J."/>
            <person name="Kutzer P."/>
            <person name="Galvao K.N."/>
        </authorList>
    </citation>
    <scope>NUCLEOTIDE SEQUENCE [LARGE SCALE GENOMIC DNA]</scope>
    <source>
        <strain evidence="5 6">KG-37</strain>
    </source>
</reference>
<feature type="domain" description="M23ase beta-sheet core" evidence="3">
    <location>
        <begin position="308"/>
        <end position="403"/>
    </location>
</feature>
<dbReference type="PANTHER" id="PTHR21666">
    <property type="entry name" value="PEPTIDASE-RELATED"/>
    <property type="match status" value="1"/>
</dbReference>
<dbReference type="InterPro" id="IPR057309">
    <property type="entry name" value="PcsB_CC"/>
</dbReference>
<dbReference type="RefSeq" id="WP_134768836.1">
    <property type="nucleotide sequence ID" value="NZ_SCFR01000012.1"/>
</dbReference>
<dbReference type="Proteomes" id="UP000297454">
    <property type="component" value="Unassembled WGS sequence"/>
</dbReference>
<organism evidence="5 6">
    <name type="scientific">Helcococcus ovis</name>
    <dbReference type="NCBI Taxonomy" id="72026"/>
    <lineage>
        <taxon>Bacteria</taxon>
        <taxon>Bacillati</taxon>
        <taxon>Bacillota</taxon>
        <taxon>Tissierellia</taxon>
        <taxon>Tissierellales</taxon>
        <taxon>Peptoniphilaceae</taxon>
        <taxon>Helcococcus</taxon>
    </lineage>
</organism>
<evidence type="ECO:0000259" key="3">
    <source>
        <dbReference type="Pfam" id="PF01551"/>
    </source>
</evidence>
<dbReference type="Pfam" id="PF24568">
    <property type="entry name" value="CC_PcsB"/>
    <property type="match status" value="1"/>
</dbReference>
<dbReference type="Gene3D" id="6.10.250.3150">
    <property type="match status" value="1"/>
</dbReference>
<sequence length="408" mass="46582">IEARNYKIDSYQEEIDVNKDVKKSINEELLKLQKDKASLEEQVGFLNGEIQKTLNKIYENETQILEIKDKIIKNEKEVEEVKKKILKNTKLLKERLVIMYKMGDAQKVEVLLSSKNFNDFLSRNKMMTTITKNDKSLIQTLKTDKEKLDKLINELNGQKKVLEITKQNLKKEKSDLDSQKSVKDKLLNEVRAKEGEKSKKIEELDKYISDYESKISEKISEKRSLQEKKESLQSEIADLERKIEEEAEEARLEALRIKKAELDEINTSTHNHGNGQLAWPTDATYISSYFGWRSGFTLQDGSWYNGGFHTGVDLAGPLGTNIYAAEDGVVTFAGWNDYGYGNLIIIDHGNGMTTRYAHLNSVPVSVGQRVSRGQYIAPMGTTGYSTGSHLHFEVRINGEAQNPLSYIR</sequence>
<comment type="caution">
    <text evidence="5">The sequence shown here is derived from an EMBL/GenBank/DDBJ whole genome shotgun (WGS) entry which is preliminary data.</text>
</comment>
<dbReference type="InterPro" id="IPR011055">
    <property type="entry name" value="Dup_hybrid_motif"/>
</dbReference>
<evidence type="ECO:0000256" key="1">
    <source>
        <dbReference type="ARBA" id="ARBA00022729"/>
    </source>
</evidence>
<accession>A0A4R9C183</accession>
<keyword evidence="2" id="KW-0175">Coiled coil</keyword>